<dbReference type="SUPFAM" id="SSF53850">
    <property type="entry name" value="Periplasmic binding protein-like II"/>
    <property type="match status" value="1"/>
</dbReference>
<evidence type="ECO:0000256" key="2">
    <source>
        <dbReference type="ARBA" id="ARBA00008520"/>
    </source>
</evidence>
<evidence type="ECO:0000256" key="7">
    <source>
        <dbReference type="SAM" id="SignalP"/>
    </source>
</evidence>
<feature type="chain" id="PRO_5031266049" description="sn-glycerol-3-phosphate-binding periplasmic protein UgpB" evidence="7">
    <location>
        <begin position="25"/>
        <end position="473"/>
    </location>
</feature>
<comment type="subunit">
    <text evidence="3">The complex is composed of two ATP-binding proteins (UgpC), two transmembrane proteins (UgpA and UgpE) and a solute-binding protein (UgpB).</text>
</comment>
<dbReference type="Gene3D" id="3.40.190.10">
    <property type="entry name" value="Periplasmic binding protein-like II"/>
    <property type="match status" value="1"/>
</dbReference>
<dbReference type="GO" id="GO:0042597">
    <property type="term" value="C:periplasmic space"/>
    <property type="evidence" value="ECO:0007669"/>
    <property type="project" value="UniProtKB-SubCell"/>
</dbReference>
<protein>
    <recommendedName>
        <fullName evidence="4">sn-glycerol-3-phosphate-binding periplasmic protein UgpB</fullName>
    </recommendedName>
</protein>
<dbReference type="Proteomes" id="UP000541810">
    <property type="component" value="Unassembled WGS sequence"/>
</dbReference>
<reference evidence="8 9" key="1">
    <citation type="submission" date="2020-08" db="EMBL/GenBank/DDBJ databases">
        <title>Genomic Encyclopedia of Type Strains, Phase IV (KMG-IV): sequencing the most valuable type-strain genomes for metagenomic binning, comparative biology and taxonomic classification.</title>
        <authorList>
            <person name="Goeker M."/>
        </authorList>
    </citation>
    <scope>NUCLEOTIDE SEQUENCE [LARGE SCALE GENOMIC DNA]</scope>
    <source>
        <strain evidence="8 9">DSM 103725</strain>
    </source>
</reference>
<evidence type="ECO:0000256" key="5">
    <source>
        <dbReference type="ARBA" id="ARBA00022448"/>
    </source>
</evidence>
<name>A0A7X0H658_9BACT</name>
<dbReference type="InterPro" id="IPR050490">
    <property type="entry name" value="Bact_solute-bd_prot1"/>
</dbReference>
<accession>A0A7X0H658</accession>
<comment type="similarity">
    <text evidence="2">Belongs to the bacterial solute-binding protein 1 family.</text>
</comment>
<dbReference type="RefSeq" id="WP_184675732.1">
    <property type="nucleotide sequence ID" value="NZ_JACHGY010000001.1"/>
</dbReference>
<dbReference type="Pfam" id="PF13416">
    <property type="entry name" value="SBP_bac_8"/>
    <property type="match status" value="1"/>
</dbReference>
<organism evidence="8 9">
    <name type="scientific">Algisphaera agarilytica</name>
    <dbReference type="NCBI Taxonomy" id="1385975"/>
    <lineage>
        <taxon>Bacteria</taxon>
        <taxon>Pseudomonadati</taxon>
        <taxon>Planctomycetota</taxon>
        <taxon>Phycisphaerae</taxon>
        <taxon>Phycisphaerales</taxon>
        <taxon>Phycisphaeraceae</taxon>
        <taxon>Algisphaera</taxon>
    </lineage>
</organism>
<keyword evidence="6 7" id="KW-0732">Signal</keyword>
<dbReference type="AlphaFoldDB" id="A0A7X0H658"/>
<keyword evidence="5" id="KW-0813">Transport</keyword>
<evidence type="ECO:0000256" key="1">
    <source>
        <dbReference type="ARBA" id="ARBA00004418"/>
    </source>
</evidence>
<evidence type="ECO:0000256" key="4">
    <source>
        <dbReference type="ARBA" id="ARBA00017470"/>
    </source>
</evidence>
<comment type="subcellular location">
    <subcellularLocation>
        <location evidence="1">Periplasm</location>
    </subcellularLocation>
</comment>
<keyword evidence="9" id="KW-1185">Reference proteome</keyword>
<evidence type="ECO:0000313" key="8">
    <source>
        <dbReference type="EMBL" id="MBB6428515.1"/>
    </source>
</evidence>
<dbReference type="InterPro" id="IPR006059">
    <property type="entry name" value="SBP"/>
</dbReference>
<dbReference type="PANTHER" id="PTHR43649:SF31">
    <property type="entry name" value="SN-GLYCEROL-3-PHOSPHATE-BINDING PERIPLASMIC PROTEIN UGPB"/>
    <property type="match status" value="1"/>
</dbReference>
<sequence length="473" mass="53812">MKFFPSAVMCLALLLGGSPGCSEAEREFTEDGRVIVNYWEHWQGFEKEAMQAVVDDFNASQDRIFVKMLAVSQIDQKFVLATAGGRPPDVAGLWERQIAPYAEKGALTPLTPYLEEAGITGEEYIPAIWRMLQYRGIVWALPSTPASIGLHWNKRMFREAGLDPEKPPTSMAELEAMNEVLTVVELRRGGETVRARYSELTDAEKQAKDFEIIEMGFTPNEPGWWTGYNGFWFGAKLWDGEGNLTATSPENIAAVEWYAGFYEKYGIDNMRKFGASFTGNFASPQNPFLDERIAMVLQGVWMYNFIDQFAPQLEWAATAFPVEDPAVRPNTTLVNTDILVIPKGAKNPDEAFEFIRFVNEQRNIEKLCMGQRKFSPMREYSDEFIDLHPHPYIQTFIDLANSPNARVLPKVPVAEEYNIEMVNAYSKAAGGLATPEEALRYAGERAQWKLDRSNRRWEQTGEMRMREWRQGDP</sequence>
<dbReference type="CDD" id="cd14748">
    <property type="entry name" value="PBP2_UgpB"/>
    <property type="match status" value="1"/>
</dbReference>
<proteinExistence type="inferred from homology"/>
<evidence type="ECO:0000256" key="3">
    <source>
        <dbReference type="ARBA" id="ARBA00011557"/>
    </source>
</evidence>
<dbReference type="EMBL" id="JACHGY010000001">
    <property type="protein sequence ID" value="MBB6428515.1"/>
    <property type="molecule type" value="Genomic_DNA"/>
</dbReference>
<comment type="caution">
    <text evidence="8">The sequence shown here is derived from an EMBL/GenBank/DDBJ whole genome shotgun (WGS) entry which is preliminary data.</text>
</comment>
<evidence type="ECO:0000256" key="6">
    <source>
        <dbReference type="ARBA" id="ARBA00022729"/>
    </source>
</evidence>
<gene>
    <name evidence="8" type="ORF">HNQ40_000321</name>
</gene>
<evidence type="ECO:0000313" key="9">
    <source>
        <dbReference type="Proteomes" id="UP000541810"/>
    </source>
</evidence>
<dbReference type="PANTHER" id="PTHR43649">
    <property type="entry name" value="ARABINOSE-BINDING PROTEIN-RELATED"/>
    <property type="match status" value="1"/>
</dbReference>
<feature type="signal peptide" evidence="7">
    <location>
        <begin position="1"/>
        <end position="24"/>
    </location>
</feature>